<proteinExistence type="predicted"/>
<keyword evidence="3" id="KW-1185">Reference proteome</keyword>
<accession>A0A8K0JSM3</accession>
<evidence type="ECO:0000313" key="2">
    <source>
        <dbReference type="EMBL" id="KAG7562001.1"/>
    </source>
</evidence>
<protein>
    <submittedName>
        <fullName evidence="2">Uncharacterized protein</fullName>
    </submittedName>
</protein>
<sequence>MCLPPDPRLSPLTAIHSTPLPLLEPMCLPPDPRLSPLMAIHSTPLPLLEPTSIEPRSDLDPPRSQRQVGLTWLNRHRPISKGRLPS</sequence>
<gene>
    <name evidence="2" type="ORF">FFLO_02556</name>
</gene>
<comment type="caution">
    <text evidence="2">The sequence shown here is derived from an EMBL/GenBank/DDBJ whole genome shotgun (WGS) entry which is preliminary data.</text>
</comment>
<dbReference type="EMBL" id="JABELV010000041">
    <property type="protein sequence ID" value="KAG7562001.1"/>
    <property type="molecule type" value="Genomic_DNA"/>
</dbReference>
<feature type="region of interest" description="Disordered" evidence="1">
    <location>
        <begin position="47"/>
        <end position="86"/>
    </location>
</feature>
<evidence type="ECO:0000313" key="3">
    <source>
        <dbReference type="Proteomes" id="UP000812966"/>
    </source>
</evidence>
<dbReference type="AlphaFoldDB" id="A0A8K0JSM3"/>
<reference evidence="2" key="1">
    <citation type="submission" date="2020-04" db="EMBL/GenBank/DDBJ databases">
        <title>Analysis of mating type loci in Filobasidium floriforme.</title>
        <authorList>
            <person name="Nowrousian M."/>
        </authorList>
    </citation>
    <scope>NUCLEOTIDE SEQUENCE</scope>
    <source>
        <strain evidence="2">CBS 6242</strain>
    </source>
</reference>
<name>A0A8K0JSM3_9TREE</name>
<organism evidence="2 3">
    <name type="scientific">Filobasidium floriforme</name>
    <dbReference type="NCBI Taxonomy" id="5210"/>
    <lineage>
        <taxon>Eukaryota</taxon>
        <taxon>Fungi</taxon>
        <taxon>Dikarya</taxon>
        <taxon>Basidiomycota</taxon>
        <taxon>Agaricomycotina</taxon>
        <taxon>Tremellomycetes</taxon>
        <taxon>Filobasidiales</taxon>
        <taxon>Filobasidiaceae</taxon>
        <taxon>Filobasidium</taxon>
    </lineage>
</organism>
<evidence type="ECO:0000256" key="1">
    <source>
        <dbReference type="SAM" id="MobiDB-lite"/>
    </source>
</evidence>
<dbReference type="Proteomes" id="UP000812966">
    <property type="component" value="Unassembled WGS sequence"/>
</dbReference>